<name>A0ABS2FYH3_9FIRM</name>
<organism evidence="4 5">
    <name type="scientific">Oscillibacter valericigenes</name>
    <dbReference type="NCBI Taxonomy" id="351091"/>
    <lineage>
        <taxon>Bacteria</taxon>
        <taxon>Bacillati</taxon>
        <taxon>Bacillota</taxon>
        <taxon>Clostridia</taxon>
        <taxon>Eubacteriales</taxon>
        <taxon>Oscillospiraceae</taxon>
        <taxon>Oscillibacter</taxon>
    </lineage>
</organism>
<dbReference type="Gene3D" id="1.10.260.40">
    <property type="entry name" value="lambda repressor-like DNA-binding domains"/>
    <property type="match status" value="1"/>
</dbReference>
<keyword evidence="2" id="KW-0472">Membrane</keyword>
<keyword evidence="5" id="KW-1185">Reference proteome</keyword>
<proteinExistence type="predicted"/>
<feature type="domain" description="HTH cro/C1-type" evidence="3">
    <location>
        <begin position="7"/>
        <end position="61"/>
    </location>
</feature>
<comment type="caution">
    <text evidence="4">The sequence shown here is derived from an EMBL/GenBank/DDBJ whole genome shotgun (WGS) entry which is preliminary data.</text>
</comment>
<dbReference type="PANTHER" id="PTHR46558">
    <property type="entry name" value="TRACRIPTIONAL REGULATORY PROTEIN-RELATED-RELATED"/>
    <property type="match status" value="1"/>
</dbReference>
<keyword evidence="1" id="KW-0238">DNA-binding</keyword>
<protein>
    <submittedName>
        <fullName evidence="4">Helix-turn-helix transcriptional regulator</fullName>
    </submittedName>
</protein>
<sequence>MTFGEKLQRLRAQAGLSQDQLAELLDVSRQAVSKWERSEAMPEAEKLVRISRQFGVSTDYLLLEEREEPETARAQTPAGLWGRIKQWYRNKGYLLAWVLAAWGGVRLLRESVDLARYARSVGALNSLTPEEWCLVLMDPLLLNVVPAALITAAGAVLAIRGRRMAGNFRWNHLGWLPVLVGLLGTGFVLPWPLLYLAHGLLYRITYVLLVLLSERPQAHANILWAGLWGTVVCLLVTIVGLAILILGRRYDRRSPSGKSE</sequence>
<feature type="transmembrane region" description="Helical" evidence="2">
    <location>
        <begin position="92"/>
        <end position="109"/>
    </location>
</feature>
<evidence type="ECO:0000313" key="4">
    <source>
        <dbReference type="EMBL" id="MBM6852093.1"/>
    </source>
</evidence>
<feature type="transmembrane region" description="Helical" evidence="2">
    <location>
        <begin position="140"/>
        <end position="161"/>
    </location>
</feature>
<keyword evidence="2" id="KW-0812">Transmembrane</keyword>
<accession>A0ABS2FYH3</accession>
<evidence type="ECO:0000313" key="5">
    <source>
        <dbReference type="Proteomes" id="UP000719500"/>
    </source>
</evidence>
<feature type="transmembrane region" description="Helical" evidence="2">
    <location>
        <begin position="222"/>
        <end position="246"/>
    </location>
</feature>
<keyword evidence="2" id="KW-1133">Transmembrane helix</keyword>
<evidence type="ECO:0000256" key="2">
    <source>
        <dbReference type="SAM" id="Phobius"/>
    </source>
</evidence>
<feature type="transmembrane region" description="Helical" evidence="2">
    <location>
        <begin position="173"/>
        <end position="202"/>
    </location>
</feature>
<dbReference type="Pfam" id="PF01381">
    <property type="entry name" value="HTH_3"/>
    <property type="match status" value="1"/>
</dbReference>
<dbReference type="InterPro" id="IPR010982">
    <property type="entry name" value="Lambda_DNA-bd_dom_sf"/>
</dbReference>
<evidence type="ECO:0000259" key="3">
    <source>
        <dbReference type="PROSITE" id="PS50943"/>
    </source>
</evidence>
<dbReference type="RefSeq" id="WP_204805256.1">
    <property type="nucleotide sequence ID" value="NZ_JACSNX010000022.1"/>
</dbReference>
<dbReference type="InterPro" id="IPR001387">
    <property type="entry name" value="Cro/C1-type_HTH"/>
</dbReference>
<dbReference type="SUPFAM" id="SSF47413">
    <property type="entry name" value="lambda repressor-like DNA-binding domains"/>
    <property type="match status" value="1"/>
</dbReference>
<dbReference type="EMBL" id="JACSNX010000022">
    <property type="protein sequence ID" value="MBM6852093.1"/>
    <property type="molecule type" value="Genomic_DNA"/>
</dbReference>
<dbReference type="PANTHER" id="PTHR46558:SF13">
    <property type="entry name" value="HTH-TYPE TRANSCRIPTIONAL REGULATOR IMMR"/>
    <property type="match status" value="1"/>
</dbReference>
<gene>
    <name evidence="4" type="ORF">H9X91_11650</name>
</gene>
<dbReference type="CDD" id="cd00093">
    <property type="entry name" value="HTH_XRE"/>
    <property type="match status" value="1"/>
</dbReference>
<reference evidence="4 5" key="1">
    <citation type="journal article" date="2021" name="Sci. Rep.">
        <title>The distribution of antibiotic resistance genes in chicken gut microbiota commensals.</title>
        <authorList>
            <person name="Juricova H."/>
            <person name="Matiasovicova J."/>
            <person name="Kubasova T."/>
            <person name="Cejkova D."/>
            <person name="Rychlik I."/>
        </authorList>
    </citation>
    <scope>NUCLEOTIDE SEQUENCE [LARGE SCALE GENOMIC DNA]</scope>
    <source>
        <strain evidence="4 5">An411</strain>
    </source>
</reference>
<dbReference type="Proteomes" id="UP000719500">
    <property type="component" value="Unassembled WGS sequence"/>
</dbReference>
<evidence type="ECO:0000256" key="1">
    <source>
        <dbReference type="ARBA" id="ARBA00023125"/>
    </source>
</evidence>
<dbReference type="PROSITE" id="PS50943">
    <property type="entry name" value="HTH_CROC1"/>
    <property type="match status" value="1"/>
</dbReference>
<dbReference type="SMART" id="SM00530">
    <property type="entry name" value="HTH_XRE"/>
    <property type="match status" value="1"/>
</dbReference>